<dbReference type="AlphaFoldDB" id="A0A9P5UDM9"/>
<evidence type="ECO:0000313" key="2">
    <source>
        <dbReference type="Proteomes" id="UP000772434"/>
    </source>
</evidence>
<comment type="caution">
    <text evidence="1">The sequence shown here is derived from an EMBL/GenBank/DDBJ whole genome shotgun (WGS) entry which is preliminary data.</text>
</comment>
<reference evidence="1" key="1">
    <citation type="submission" date="2020-11" db="EMBL/GenBank/DDBJ databases">
        <authorList>
            <consortium name="DOE Joint Genome Institute"/>
            <person name="Ahrendt S."/>
            <person name="Riley R."/>
            <person name="Andreopoulos W."/>
            <person name="Labutti K."/>
            <person name="Pangilinan J."/>
            <person name="Ruiz-Duenas F.J."/>
            <person name="Barrasa J.M."/>
            <person name="Sanchez-Garcia M."/>
            <person name="Camarero S."/>
            <person name="Miyauchi S."/>
            <person name="Serrano A."/>
            <person name="Linde D."/>
            <person name="Babiker R."/>
            <person name="Drula E."/>
            <person name="Ayuso-Fernandez I."/>
            <person name="Pacheco R."/>
            <person name="Padilla G."/>
            <person name="Ferreira P."/>
            <person name="Barriuso J."/>
            <person name="Kellner H."/>
            <person name="Castanera R."/>
            <person name="Alfaro M."/>
            <person name="Ramirez L."/>
            <person name="Pisabarro A.G."/>
            <person name="Kuo A."/>
            <person name="Tritt A."/>
            <person name="Lipzen A."/>
            <person name="He G."/>
            <person name="Yan M."/>
            <person name="Ng V."/>
            <person name="Cullen D."/>
            <person name="Martin F."/>
            <person name="Rosso M.-N."/>
            <person name="Henrissat B."/>
            <person name="Hibbett D."/>
            <person name="Martinez A.T."/>
            <person name="Grigoriev I.V."/>
        </authorList>
    </citation>
    <scope>NUCLEOTIDE SEQUENCE</scope>
    <source>
        <strain evidence="1">AH 40177</strain>
    </source>
</reference>
<proteinExistence type="predicted"/>
<accession>A0A9P5UDM9</accession>
<organism evidence="1 2">
    <name type="scientific">Rhodocollybia butyracea</name>
    <dbReference type="NCBI Taxonomy" id="206335"/>
    <lineage>
        <taxon>Eukaryota</taxon>
        <taxon>Fungi</taxon>
        <taxon>Dikarya</taxon>
        <taxon>Basidiomycota</taxon>
        <taxon>Agaricomycotina</taxon>
        <taxon>Agaricomycetes</taxon>
        <taxon>Agaricomycetidae</taxon>
        <taxon>Agaricales</taxon>
        <taxon>Marasmiineae</taxon>
        <taxon>Omphalotaceae</taxon>
        <taxon>Rhodocollybia</taxon>
    </lineage>
</organism>
<evidence type="ECO:0000313" key="1">
    <source>
        <dbReference type="EMBL" id="KAF9075346.1"/>
    </source>
</evidence>
<dbReference type="Proteomes" id="UP000772434">
    <property type="component" value="Unassembled WGS sequence"/>
</dbReference>
<keyword evidence="2" id="KW-1185">Reference proteome</keyword>
<sequence length="102" mass="11963">MPLPRCRDSNDQSPIFLSSSRRTRPMIINGGLVYLNHNFRMDFRRTGCCYYPFQSGYNRWCTDNGGTVCICLLVGPRHRKTQLGRRTVKMGIDRRDEQLVKY</sequence>
<gene>
    <name evidence="1" type="ORF">BDP27DRAFT_44123</name>
</gene>
<protein>
    <submittedName>
        <fullName evidence="1">Uncharacterized protein</fullName>
    </submittedName>
</protein>
<name>A0A9P5UDM9_9AGAR</name>
<dbReference type="EMBL" id="JADNRY010000010">
    <property type="protein sequence ID" value="KAF9075346.1"/>
    <property type="molecule type" value="Genomic_DNA"/>
</dbReference>